<proteinExistence type="predicted"/>
<keyword evidence="7" id="KW-1185">Reference proteome</keyword>
<dbReference type="Gene3D" id="1.10.510.10">
    <property type="entry name" value="Transferase(Phosphotransferase) domain 1"/>
    <property type="match status" value="1"/>
</dbReference>
<dbReference type="PROSITE" id="PS00108">
    <property type="entry name" value="PROTEIN_KINASE_ST"/>
    <property type="match status" value="1"/>
</dbReference>
<dbReference type="Pfam" id="PF00069">
    <property type="entry name" value="Pkinase"/>
    <property type="match status" value="1"/>
</dbReference>
<evidence type="ECO:0000256" key="2">
    <source>
        <dbReference type="ARBA" id="ARBA00022741"/>
    </source>
</evidence>
<dbReference type="GO" id="GO:0005524">
    <property type="term" value="F:ATP binding"/>
    <property type="evidence" value="ECO:0007669"/>
    <property type="project" value="UniProtKB-KW"/>
</dbReference>
<dbReference type="CDD" id="cd00180">
    <property type="entry name" value="PKc"/>
    <property type="match status" value="1"/>
</dbReference>
<dbReference type="PANTHER" id="PTHR44329">
    <property type="entry name" value="SERINE/THREONINE-PROTEIN KINASE TNNI3K-RELATED"/>
    <property type="match status" value="1"/>
</dbReference>
<evidence type="ECO:0000259" key="5">
    <source>
        <dbReference type="PROSITE" id="PS50011"/>
    </source>
</evidence>
<sequence length="363" mass="41350">MDSQRVELVRNSYKEDKAYRRDDSEPCERSQGIIFRQNSLNWHIKVTFRGHNGIRTWKNKLARKKALERLIFLIDFSSLPLLGDTVTELVVERSWLFSFFRRLPTKSVDSSAGSLTDRFWTYSIREDDSRISEKKEKSSIMSFSYLGKANLASIKPLTVCFFYDPSHTTIFEKEVSYLRLFRGAPNIAQLLAIVTSQTPFKTNIQEDGPEVVTGILLEYYPNGTLEESIDQRDGRGSSWKSWPKQLALALSTLHCSGVTHMDIKPANVVLNAANEAVFIDIGVGYTYELSAPEIRQVIDPFGLPFETRRQCDLWSFGMLLIEIAQFDGSDTFGIKLQEIGRKLTEAKPTTRPNLAEVIHSLDS</sequence>
<dbReference type="InterPro" id="IPR011009">
    <property type="entry name" value="Kinase-like_dom_sf"/>
</dbReference>
<comment type="caution">
    <text evidence="6">The sequence shown here is derived from an EMBL/GenBank/DDBJ whole genome shotgun (WGS) entry which is preliminary data.</text>
</comment>
<keyword evidence="4" id="KW-0067">ATP-binding</keyword>
<dbReference type="InterPro" id="IPR000719">
    <property type="entry name" value="Prot_kinase_dom"/>
</dbReference>
<evidence type="ECO:0000256" key="4">
    <source>
        <dbReference type="ARBA" id="ARBA00022840"/>
    </source>
</evidence>
<gene>
    <name evidence="6" type="ORF">PHISCL_08350</name>
</gene>
<dbReference type="PANTHER" id="PTHR44329:SF288">
    <property type="entry name" value="MITOGEN-ACTIVATED PROTEIN KINASE KINASE KINASE 20"/>
    <property type="match status" value="1"/>
</dbReference>
<organism evidence="6 7">
    <name type="scientific">Aspergillus sclerotialis</name>
    <dbReference type="NCBI Taxonomy" id="2070753"/>
    <lineage>
        <taxon>Eukaryota</taxon>
        <taxon>Fungi</taxon>
        <taxon>Dikarya</taxon>
        <taxon>Ascomycota</taxon>
        <taxon>Pezizomycotina</taxon>
        <taxon>Eurotiomycetes</taxon>
        <taxon>Eurotiomycetidae</taxon>
        <taxon>Eurotiales</taxon>
        <taxon>Aspergillaceae</taxon>
        <taxon>Aspergillus</taxon>
        <taxon>Aspergillus subgen. Polypaecilum</taxon>
    </lineage>
</organism>
<dbReference type="OrthoDB" id="4062651at2759"/>
<evidence type="ECO:0000256" key="1">
    <source>
        <dbReference type="ARBA" id="ARBA00022679"/>
    </source>
</evidence>
<dbReference type="InterPro" id="IPR051681">
    <property type="entry name" value="Ser/Thr_Kinases-Pseudokinases"/>
</dbReference>
<name>A0A3A2Z883_9EURO</name>
<keyword evidence="1" id="KW-0808">Transferase</keyword>
<evidence type="ECO:0000313" key="6">
    <source>
        <dbReference type="EMBL" id="RJE19309.1"/>
    </source>
</evidence>
<dbReference type="AlphaFoldDB" id="A0A3A2Z883"/>
<dbReference type="InterPro" id="IPR008271">
    <property type="entry name" value="Ser/Thr_kinase_AS"/>
</dbReference>
<dbReference type="SMART" id="SM00220">
    <property type="entry name" value="S_TKc"/>
    <property type="match status" value="1"/>
</dbReference>
<evidence type="ECO:0000256" key="3">
    <source>
        <dbReference type="ARBA" id="ARBA00022777"/>
    </source>
</evidence>
<feature type="domain" description="Protein kinase" evidence="5">
    <location>
        <begin position="76"/>
        <end position="363"/>
    </location>
</feature>
<dbReference type="EMBL" id="MVGC01000421">
    <property type="protein sequence ID" value="RJE19309.1"/>
    <property type="molecule type" value="Genomic_DNA"/>
</dbReference>
<keyword evidence="2" id="KW-0547">Nucleotide-binding</keyword>
<evidence type="ECO:0000313" key="7">
    <source>
        <dbReference type="Proteomes" id="UP000266188"/>
    </source>
</evidence>
<accession>A0A3A2Z883</accession>
<dbReference type="STRING" id="2070753.A0A3A2Z883"/>
<dbReference type="SUPFAM" id="SSF56112">
    <property type="entry name" value="Protein kinase-like (PK-like)"/>
    <property type="match status" value="1"/>
</dbReference>
<protein>
    <submittedName>
        <fullName evidence="6">Protein kinase domain-containing protein</fullName>
    </submittedName>
</protein>
<keyword evidence="3 6" id="KW-0418">Kinase</keyword>
<dbReference type="GO" id="GO:0004674">
    <property type="term" value="F:protein serine/threonine kinase activity"/>
    <property type="evidence" value="ECO:0007669"/>
    <property type="project" value="TreeGrafter"/>
</dbReference>
<reference evidence="7" key="1">
    <citation type="submission" date="2017-02" db="EMBL/GenBank/DDBJ databases">
        <authorList>
            <person name="Tafer H."/>
            <person name="Lopandic K."/>
        </authorList>
    </citation>
    <scope>NUCLEOTIDE SEQUENCE [LARGE SCALE GENOMIC DNA]</scope>
    <source>
        <strain evidence="7">CBS 366.77</strain>
    </source>
</reference>
<dbReference type="Proteomes" id="UP000266188">
    <property type="component" value="Unassembled WGS sequence"/>
</dbReference>
<dbReference type="PROSITE" id="PS50011">
    <property type="entry name" value="PROTEIN_KINASE_DOM"/>
    <property type="match status" value="1"/>
</dbReference>